<sequence>MGNAAEKLPVQPYASELIELDSAEQKLGELRAKYGTVPDYATEEGYAAGKKAIQALTKMRTGTDKARLAITQPHRDFVAQVNERAKGLIAEVEKLEKPHRDAKQEVDEAEQRKKEERIARLRERLDKEVTSYLDTAAGLGSTALAELIDAAEGIDTEGYFDITKEAEDEKARVLRKLRDMHAQALQREQLAAQQDEIERQKAELARMQAAMAPAAPAEPAEPTVPAEPAEPREVVTTGGTVFGFDDESPWDEALADLIGLGIDVSAAECVLDAISNGDVRHVTLNANTGE</sequence>
<feature type="coiled-coil region" evidence="1">
    <location>
        <begin position="92"/>
        <end position="124"/>
    </location>
</feature>
<name>A0ABD4KZK8_9GAMM</name>
<feature type="coiled-coil region" evidence="1">
    <location>
        <begin position="163"/>
        <end position="210"/>
    </location>
</feature>
<evidence type="ECO:0000313" key="3">
    <source>
        <dbReference type="Proteomes" id="UP000651738"/>
    </source>
</evidence>
<protein>
    <submittedName>
        <fullName evidence="2">Uncharacterized protein</fullName>
    </submittedName>
</protein>
<dbReference type="EMBL" id="JAEDAF010000001">
    <property type="protein sequence ID" value="MBH8578754.1"/>
    <property type="molecule type" value="Genomic_DNA"/>
</dbReference>
<evidence type="ECO:0000256" key="1">
    <source>
        <dbReference type="SAM" id="Coils"/>
    </source>
</evidence>
<comment type="caution">
    <text evidence="2">The sequence shown here is derived from an EMBL/GenBank/DDBJ whole genome shotgun (WGS) entry which is preliminary data.</text>
</comment>
<evidence type="ECO:0000313" key="2">
    <source>
        <dbReference type="EMBL" id="MBH8578754.1"/>
    </source>
</evidence>
<proteinExistence type="predicted"/>
<keyword evidence="1" id="KW-0175">Coiled coil</keyword>
<reference evidence="2 3" key="1">
    <citation type="submission" date="2020-12" db="EMBL/GenBank/DDBJ databases">
        <title>Draft genome sequence of Halomonas pacifica strain CARE-V15.</title>
        <authorList>
            <person name="Vignesh N."/>
            <person name="Thabitha A."/>
            <person name="Saravanan R."/>
            <person name="Manigandan V."/>
        </authorList>
    </citation>
    <scope>NUCLEOTIDE SEQUENCE [LARGE SCALE GENOMIC DNA]</scope>
    <source>
        <strain evidence="2 3">CARE-V15</strain>
    </source>
</reference>
<gene>
    <name evidence="2" type="ORF">I7V36_01490</name>
</gene>
<dbReference type="Proteomes" id="UP000651738">
    <property type="component" value="Unassembled WGS sequence"/>
</dbReference>
<accession>A0ABD4KZK8</accession>
<organism evidence="2 3">
    <name type="scientific">Bisbaumannia pacifica</name>
    <dbReference type="NCBI Taxonomy" id="77098"/>
    <lineage>
        <taxon>Bacteria</taxon>
        <taxon>Pseudomonadati</taxon>
        <taxon>Pseudomonadota</taxon>
        <taxon>Gammaproteobacteria</taxon>
        <taxon>Oceanospirillales</taxon>
        <taxon>Halomonadaceae</taxon>
        <taxon>Bisbaumannia</taxon>
    </lineage>
</organism>
<dbReference type="RefSeq" id="WP_198056782.1">
    <property type="nucleotide sequence ID" value="NZ_JAEDAF010000001.1"/>
</dbReference>
<dbReference type="AlphaFoldDB" id="A0ABD4KZK8"/>